<feature type="transmembrane region" description="Helical" evidence="1">
    <location>
        <begin position="114"/>
        <end position="139"/>
    </location>
</feature>
<feature type="transmembrane region" description="Helical" evidence="1">
    <location>
        <begin position="239"/>
        <end position="260"/>
    </location>
</feature>
<feature type="transmembrane region" description="Helical" evidence="1">
    <location>
        <begin position="280"/>
        <end position="302"/>
    </location>
</feature>
<feature type="transmembrane region" description="Helical" evidence="1">
    <location>
        <begin position="203"/>
        <end position="227"/>
    </location>
</feature>
<dbReference type="RefSeq" id="WP_202920327.1">
    <property type="nucleotide sequence ID" value="NZ_CP036273.1"/>
</dbReference>
<dbReference type="KEGG" id="uli:ETAA1_45260"/>
<keyword evidence="3" id="KW-1185">Reference proteome</keyword>
<gene>
    <name evidence="2" type="ORF">ETAA1_45260</name>
</gene>
<dbReference type="AlphaFoldDB" id="A0A517XYF4"/>
<feature type="transmembrane region" description="Helical" evidence="1">
    <location>
        <begin position="160"/>
        <end position="183"/>
    </location>
</feature>
<dbReference type="Proteomes" id="UP000319576">
    <property type="component" value="Chromosome"/>
</dbReference>
<evidence type="ECO:0000313" key="3">
    <source>
        <dbReference type="Proteomes" id="UP000319576"/>
    </source>
</evidence>
<dbReference type="EMBL" id="CP036273">
    <property type="protein sequence ID" value="QDU22544.1"/>
    <property type="molecule type" value="Genomic_DNA"/>
</dbReference>
<proteinExistence type="predicted"/>
<keyword evidence="1" id="KW-0472">Membrane</keyword>
<feature type="transmembrane region" description="Helical" evidence="1">
    <location>
        <begin position="39"/>
        <end position="68"/>
    </location>
</feature>
<keyword evidence="1" id="KW-0812">Transmembrane</keyword>
<evidence type="ECO:0000256" key="1">
    <source>
        <dbReference type="SAM" id="Phobius"/>
    </source>
</evidence>
<organism evidence="2 3">
    <name type="scientific">Urbifossiella limnaea</name>
    <dbReference type="NCBI Taxonomy" id="2528023"/>
    <lineage>
        <taxon>Bacteria</taxon>
        <taxon>Pseudomonadati</taxon>
        <taxon>Planctomycetota</taxon>
        <taxon>Planctomycetia</taxon>
        <taxon>Gemmatales</taxon>
        <taxon>Gemmataceae</taxon>
        <taxon>Urbifossiella</taxon>
    </lineage>
</organism>
<feature type="transmembrane region" description="Helical" evidence="1">
    <location>
        <begin position="7"/>
        <end position="33"/>
    </location>
</feature>
<feature type="transmembrane region" description="Helical" evidence="1">
    <location>
        <begin position="80"/>
        <end position="102"/>
    </location>
</feature>
<reference evidence="2 3" key="1">
    <citation type="submission" date="2019-02" db="EMBL/GenBank/DDBJ databases">
        <title>Deep-cultivation of Planctomycetes and their phenomic and genomic characterization uncovers novel biology.</title>
        <authorList>
            <person name="Wiegand S."/>
            <person name="Jogler M."/>
            <person name="Boedeker C."/>
            <person name="Pinto D."/>
            <person name="Vollmers J."/>
            <person name="Rivas-Marin E."/>
            <person name="Kohn T."/>
            <person name="Peeters S.H."/>
            <person name="Heuer A."/>
            <person name="Rast P."/>
            <person name="Oberbeckmann S."/>
            <person name="Bunk B."/>
            <person name="Jeske O."/>
            <person name="Meyerdierks A."/>
            <person name="Storesund J.E."/>
            <person name="Kallscheuer N."/>
            <person name="Luecker S."/>
            <person name="Lage O.M."/>
            <person name="Pohl T."/>
            <person name="Merkel B.J."/>
            <person name="Hornburger P."/>
            <person name="Mueller R.-W."/>
            <person name="Bruemmer F."/>
            <person name="Labrenz M."/>
            <person name="Spormann A.M."/>
            <person name="Op den Camp H."/>
            <person name="Overmann J."/>
            <person name="Amann R."/>
            <person name="Jetten M.S.M."/>
            <person name="Mascher T."/>
            <person name="Medema M.H."/>
            <person name="Devos D.P."/>
            <person name="Kaster A.-K."/>
            <person name="Ovreas L."/>
            <person name="Rohde M."/>
            <person name="Galperin M.Y."/>
            <person name="Jogler C."/>
        </authorList>
    </citation>
    <scope>NUCLEOTIDE SEQUENCE [LARGE SCALE GENOMIC DNA]</scope>
    <source>
        <strain evidence="2 3">ETA_A1</strain>
    </source>
</reference>
<keyword evidence="1" id="KW-1133">Transmembrane helix</keyword>
<name>A0A517XYF4_9BACT</name>
<accession>A0A517XYF4</accession>
<evidence type="ECO:0000313" key="2">
    <source>
        <dbReference type="EMBL" id="QDU22544.1"/>
    </source>
</evidence>
<sequence>MRKLLRVLAAVQTWTAAAVCGLAGFGTVVFVAAGESGAVYFLVPVALAAALVASVGGILWCLTVLTAPPPAPSAPPGARFGLRVLSLVLMSGAPAAAVGLAVDPIRPQPGGSGAIVLVVTFATLGLAGAGAVLWCLVRLAYPDRPADATPTAALRPARSFVSGSAGLIALGATVGTASATAWLTWDGAGNSWGAIGRRGVAVVAGAVAVVAAGLVWCGPVIALAPVAPPGRPGGRWLRVLAGSQATLGAALAAAAGAHVVTHAGPDPWPPNERVLVGVSVFLLATGMSCVGGVLWCAVRVAYPPQPSPPS</sequence>
<protein>
    <submittedName>
        <fullName evidence="2">Uncharacterized protein</fullName>
    </submittedName>
</protein>